<evidence type="ECO:0000259" key="8">
    <source>
        <dbReference type="PROSITE" id="PS50850"/>
    </source>
</evidence>
<reference evidence="10" key="1">
    <citation type="journal article" date="2020" name="MBio">
        <title>Horizontal gene transfer to a defensive symbiont with a reduced genome amongst a multipartite beetle microbiome.</title>
        <authorList>
            <person name="Waterworth S.C."/>
            <person name="Florez L.V."/>
            <person name="Rees E.R."/>
            <person name="Hertweck C."/>
            <person name="Kaltenpoth M."/>
            <person name="Kwan J.C."/>
        </authorList>
    </citation>
    <scope>NUCLEOTIDE SEQUENCE [LARGE SCALE GENOMIC DNA]</scope>
</reference>
<keyword evidence="6 7" id="KW-0472">Membrane</keyword>
<feature type="transmembrane region" description="Helical" evidence="7">
    <location>
        <begin position="25"/>
        <end position="48"/>
    </location>
</feature>
<dbReference type="GO" id="GO:0005886">
    <property type="term" value="C:plasma membrane"/>
    <property type="evidence" value="ECO:0007669"/>
    <property type="project" value="UniProtKB-SubCell"/>
</dbReference>
<evidence type="ECO:0000313" key="9">
    <source>
        <dbReference type="EMBL" id="KAF1014786.1"/>
    </source>
</evidence>
<evidence type="ECO:0000313" key="10">
    <source>
        <dbReference type="Proteomes" id="UP000487117"/>
    </source>
</evidence>
<dbReference type="PROSITE" id="PS50850">
    <property type="entry name" value="MFS"/>
    <property type="match status" value="1"/>
</dbReference>
<feature type="transmembrane region" description="Helical" evidence="7">
    <location>
        <begin position="151"/>
        <end position="175"/>
    </location>
</feature>
<dbReference type="PANTHER" id="PTHR42718:SF46">
    <property type="entry name" value="BLR6921 PROTEIN"/>
    <property type="match status" value="1"/>
</dbReference>
<dbReference type="Gene3D" id="1.20.1250.20">
    <property type="entry name" value="MFS general substrate transporter like domains"/>
    <property type="match status" value="2"/>
</dbReference>
<evidence type="ECO:0000256" key="1">
    <source>
        <dbReference type="ARBA" id="ARBA00004651"/>
    </source>
</evidence>
<feature type="transmembrane region" description="Helical" evidence="7">
    <location>
        <begin position="437"/>
        <end position="455"/>
    </location>
</feature>
<dbReference type="CDD" id="cd17321">
    <property type="entry name" value="MFS_MMR_MDR_like"/>
    <property type="match status" value="1"/>
</dbReference>
<evidence type="ECO:0000256" key="6">
    <source>
        <dbReference type="ARBA" id="ARBA00023136"/>
    </source>
</evidence>
<sequence>MEMIQLPQEGDNGRDARPMSPQQRLIVGLLLGANFMLSADFSILNVALPEVSQAVGMSVHHYPWIATAFALPAAGLALLFGHLGDLYGLRRMFIIGMALLAAASILGGIATEPTLLLAARALQGISTAMTGPSALALLISAFPDDRQRARVLGLNGALLSGGFTFGALAGGMLVGVLSWRWSFFINVPIALAILFITPLCHCRRQSAQGRQPGSARRGDRYAGQIAIVYGFTELSLITFVLGAALLALFFWIERNAPSPLVAMDMLAWPSVRWGNVAILVIFAMESGLIYLVTIYLQEVLRLGPLATGLVFGVPGFASIVAGIYAGRLIGRRGARPVLLVAMLVQAGLTAPLVLLGADFYQSMWILIPSLLIGFFGHITAVVAATVAATTGIPEASKGLASGVMTTSQRVASTIGIPALAAVMAMRPDILEGIRLSLVVDVVLTVVAVALIAMGLRTRQIAAAQ</sequence>
<proteinExistence type="predicted"/>
<feature type="transmembrane region" description="Helical" evidence="7">
    <location>
        <begin position="221"/>
        <end position="252"/>
    </location>
</feature>
<feature type="transmembrane region" description="Helical" evidence="7">
    <location>
        <begin position="305"/>
        <end position="325"/>
    </location>
</feature>
<accession>A0A7V8FFU8</accession>
<feature type="transmembrane region" description="Helical" evidence="7">
    <location>
        <begin position="272"/>
        <end position="293"/>
    </location>
</feature>
<feature type="transmembrane region" description="Helical" evidence="7">
    <location>
        <begin position="181"/>
        <end position="200"/>
    </location>
</feature>
<dbReference type="Proteomes" id="UP000487117">
    <property type="component" value="Unassembled WGS sequence"/>
</dbReference>
<evidence type="ECO:0000256" key="3">
    <source>
        <dbReference type="ARBA" id="ARBA00022475"/>
    </source>
</evidence>
<name>A0A7V8FFU8_STEMA</name>
<dbReference type="PRINTS" id="PR01036">
    <property type="entry name" value="TCRTETB"/>
</dbReference>
<gene>
    <name evidence="9" type="primary">stp_2</name>
    <name evidence="9" type="ORF">GAK31_02273</name>
</gene>
<feature type="transmembrane region" description="Helical" evidence="7">
    <location>
        <begin position="364"/>
        <end position="388"/>
    </location>
</feature>
<dbReference type="Pfam" id="PF07690">
    <property type="entry name" value="MFS_1"/>
    <property type="match status" value="1"/>
</dbReference>
<dbReference type="InterPro" id="IPR036259">
    <property type="entry name" value="MFS_trans_sf"/>
</dbReference>
<keyword evidence="5 7" id="KW-1133">Transmembrane helix</keyword>
<keyword evidence="3" id="KW-1003">Cell membrane</keyword>
<keyword evidence="2" id="KW-0813">Transport</keyword>
<evidence type="ECO:0000256" key="5">
    <source>
        <dbReference type="ARBA" id="ARBA00022989"/>
    </source>
</evidence>
<feature type="transmembrane region" description="Helical" evidence="7">
    <location>
        <begin position="92"/>
        <end position="111"/>
    </location>
</feature>
<feature type="transmembrane region" description="Helical" evidence="7">
    <location>
        <begin position="117"/>
        <end position="139"/>
    </location>
</feature>
<dbReference type="InterPro" id="IPR011701">
    <property type="entry name" value="MFS"/>
</dbReference>
<dbReference type="EMBL" id="WNDS01000003">
    <property type="protein sequence ID" value="KAF1014786.1"/>
    <property type="molecule type" value="Genomic_DNA"/>
</dbReference>
<dbReference type="InterPro" id="IPR020846">
    <property type="entry name" value="MFS_dom"/>
</dbReference>
<evidence type="ECO:0000256" key="7">
    <source>
        <dbReference type="SAM" id="Phobius"/>
    </source>
</evidence>
<keyword evidence="4 7" id="KW-0812">Transmembrane</keyword>
<comment type="caution">
    <text evidence="9">The sequence shown here is derived from an EMBL/GenBank/DDBJ whole genome shotgun (WGS) entry which is preliminary data.</text>
</comment>
<evidence type="ECO:0000256" key="4">
    <source>
        <dbReference type="ARBA" id="ARBA00022692"/>
    </source>
</evidence>
<organism evidence="9 10">
    <name type="scientific">Stenotrophomonas maltophilia</name>
    <name type="common">Pseudomonas maltophilia</name>
    <name type="synonym">Xanthomonas maltophilia</name>
    <dbReference type="NCBI Taxonomy" id="40324"/>
    <lineage>
        <taxon>Bacteria</taxon>
        <taxon>Pseudomonadati</taxon>
        <taxon>Pseudomonadota</taxon>
        <taxon>Gammaproteobacteria</taxon>
        <taxon>Lysobacterales</taxon>
        <taxon>Lysobacteraceae</taxon>
        <taxon>Stenotrophomonas</taxon>
        <taxon>Stenotrophomonas maltophilia group</taxon>
    </lineage>
</organism>
<dbReference type="SUPFAM" id="SSF103473">
    <property type="entry name" value="MFS general substrate transporter"/>
    <property type="match status" value="1"/>
</dbReference>
<protein>
    <submittedName>
        <fullName evidence="9">Multidrug resistance protein Stp</fullName>
    </submittedName>
</protein>
<feature type="transmembrane region" description="Helical" evidence="7">
    <location>
        <begin position="337"/>
        <end position="357"/>
    </location>
</feature>
<feature type="domain" description="Major facilitator superfamily (MFS) profile" evidence="8">
    <location>
        <begin position="26"/>
        <end position="459"/>
    </location>
</feature>
<comment type="subcellular location">
    <subcellularLocation>
        <location evidence="1">Cell membrane</location>
        <topology evidence="1">Multi-pass membrane protein</topology>
    </subcellularLocation>
</comment>
<feature type="transmembrane region" description="Helical" evidence="7">
    <location>
        <begin position="60"/>
        <end position="80"/>
    </location>
</feature>
<dbReference type="PANTHER" id="PTHR42718">
    <property type="entry name" value="MAJOR FACILITATOR SUPERFAMILY MULTIDRUG TRANSPORTER MFSC"/>
    <property type="match status" value="1"/>
</dbReference>
<dbReference type="GO" id="GO:0022857">
    <property type="term" value="F:transmembrane transporter activity"/>
    <property type="evidence" value="ECO:0007669"/>
    <property type="project" value="InterPro"/>
</dbReference>
<evidence type="ECO:0000256" key="2">
    <source>
        <dbReference type="ARBA" id="ARBA00022448"/>
    </source>
</evidence>
<dbReference type="AlphaFoldDB" id="A0A7V8FFU8"/>